<dbReference type="Pfam" id="PF08367">
    <property type="entry name" value="M16C_assoc"/>
    <property type="match status" value="1"/>
</dbReference>
<protein>
    <recommendedName>
        <fullName evidence="4">Presequence protease, mitochondrial</fullName>
    </recommendedName>
    <alternativeName>
        <fullName evidence="12">Pitrilysin metalloproteinase 1</fullName>
    </alternativeName>
</protein>
<dbReference type="InterPro" id="IPR011765">
    <property type="entry name" value="Pept_M16_N"/>
</dbReference>
<dbReference type="GO" id="GO:0004222">
    <property type="term" value="F:metalloendopeptidase activity"/>
    <property type="evidence" value="ECO:0007669"/>
    <property type="project" value="TreeGrafter"/>
</dbReference>
<keyword evidence="9" id="KW-0809">Transit peptide</keyword>
<evidence type="ECO:0000256" key="6">
    <source>
        <dbReference type="ARBA" id="ARBA00022723"/>
    </source>
</evidence>
<dbReference type="Pfam" id="PF00675">
    <property type="entry name" value="Peptidase_M16"/>
    <property type="match status" value="1"/>
</dbReference>
<comment type="similarity">
    <text evidence="3">Belongs to the peptidase M16 family. PreP subfamily.</text>
</comment>
<dbReference type="GO" id="GO:0016485">
    <property type="term" value="P:protein processing"/>
    <property type="evidence" value="ECO:0007669"/>
    <property type="project" value="TreeGrafter"/>
</dbReference>
<evidence type="ECO:0000256" key="5">
    <source>
        <dbReference type="ARBA" id="ARBA00022670"/>
    </source>
</evidence>
<keyword evidence="8" id="KW-0862">Zinc</keyword>
<dbReference type="GO" id="GO:0005759">
    <property type="term" value="C:mitochondrial matrix"/>
    <property type="evidence" value="ECO:0007669"/>
    <property type="project" value="TreeGrafter"/>
</dbReference>
<dbReference type="EMBL" id="LR789042">
    <property type="protein sequence ID" value="CAB3264904.1"/>
    <property type="molecule type" value="mRNA"/>
</dbReference>
<dbReference type="Pfam" id="PF05193">
    <property type="entry name" value="Peptidase_M16_C"/>
    <property type="match status" value="1"/>
</dbReference>
<dbReference type="SMART" id="SM01264">
    <property type="entry name" value="M16C_associated"/>
    <property type="match status" value="1"/>
</dbReference>
<dbReference type="FunFam" id="3.30.830.10:FF:000009">
    <property type="entry name" value="Presequence protease, mitochondrial"/>
    <property type="match status" value="1"/>
</dbReference>
<keyword evidence="7" id="KW-0378">Hydrolase</keyword>
<keyword evidence="10" id="KW-0482">Metalloprotease</keyword>
<keyword evidence="11" id="KW-0496">Mitochondrion</keyword>
<sequence>MKIAMLKRLFQPCKFIASRTLATNAAYQKGQQVHGYEIKRVADISEFSMTAIELEHLKTGCKHLHLIRDDSNNVFNVSLRTTPMNSTGVAHVLEHVALCGSEKFSVRDPFFKMLDRSMSTFMNALTGPDYTMYPFSTQNPKDFKNLMSVYLDSVFFPQIRKLDFLQEGWRLEHENNEDPTSPITFKGVVFNEMKGMLADASYLFGTALMNQLLPDHTYGVCSGGKPDKILDLTWEDLKNFHAGHYHPSNASFITYGDMPMENHLQQINKALQRFEKINPGTEVPLQTKWSGPKSSSITCPPDELAANPEKQTTFAVSYLLPESSNIQETFIASIICNLLIDGPASPLYKSLIESGLGSGYSPQSGYHSHQKEAIFSVGLQGISPDDVNKVKGLIEKTLDEVSRDGFPRDRVDAILHRIELQQKHQSSQFGLGLSFNVMPTWQHGADPITSLKVDSMVTSFRKQMDEDPEFLQKKCVQYFTANQHRHCLMMSPDPKYSESLDGAEREKLKCRVGKLSVDDKDHVYEQGLELSREQQTPSDVTCLPTLHVTDIPRIQQNYEVMLHQKSDQPLVVTCSQPTNGITYFDAMFPVNELNEDLKPYLPLFCEVLTQMGTQNTDYVTFSQREDKCSGGLSASVMSHGSHSDAMTSETAVRLHSHCLDRNMDAMLELWREIFSQVTFEDSVRLQTLIRQSAQELTNSVSYNGHVFAMRSAAQYLSPSAAYTERFNGLTQVNFMKEIAESQNVDDVINKLRQIASYALCRSGARFALHSTSDFMTQAMTSLDGLIADIPAETQQMFKSDFVTKGVLTSLQDNKIQSLVRWNNFEADINPLTRVHQELSLPVNFVSMGVRTVAPYSHADAPTLRVLARLMTTKFLHREIREMGGAYGGGARYDGDGVFRFYSYRDPNNIRTVSRFLDSVTWAREGKFESRDIDEAKLAVFQTIDSPVSPSGRGRNIFISGLDDVTRQQHRDLLLGVDKEQLISAANEYLDESRDTSVVVIGPSDEKTREYGMTQKASSVRIG</sequence>
<evidence type="ECO:0000256" key="10">
    <source>
        <dbReference type="ARBA" id="ARBA00023049"/>
    </source>
</evidence>
<evidence type="ECO:0000256" key="7">
    <source>
        <dbReference type="ARBA" id="ARBA00022801"/>
    </source>
</evidence>
<name>A0A6F9DN97_9ASCI</name>
<feature type="domain" description="Peptidase M16C associated" evidence="13">
    <location>
        <begin position="490"/>
        <end position="738"/>
    </location>
</feature>
<dbReference type="Pfam" id="PF22516">
    <property type="entry name" value="PreP_C"/>
    <property type="match status" value="1"/>
</dbReference>
<dbReference type="InterPro" id="IPR013578">
    <property type="entry name" value="Peptidase_M16C_assoc"/>
</dbReference>
<keyword evidence="5 14" id="KW-0645">Protease</keyword>
<dbReference type="GO" id="GO:0046872">
    <property type="term" value="F:metal ion binding"/>
    <property type="evidence" value="ECO:0007669"/>
    <property type="project" value="UniProtKB-KW"/>
</dbReference>
<gene>
    <name evidence="14" type="primary">Pitrm1</name>
</gene>
<dbReference type="Gene3D" id="3.30.830.10">
    <property type="entry name" value="Metalloenzyme, LuxS/M16 peptidase-like"/>
    <property type="match status" value="4"/>
</dbReference>
<evidence type="ECO:0000256" key="3">
    <source>
        <dbReference type="ARBA" id="ARBA00007575"/>
    </source>
</evidence>
<proteinExistence type="evidence at transcript level"/>
<dbReference type="InterPro" id="IPR011249">
    <property type="entry name" value="Metalloenz_LuxS/M16"/>
</dbReference>
<evidence type="ECO:0000256" key="9">
    <source>
        <dbReference type="ARBA" id="ARBA00022946"/>
    </source>
</evidence>
<keyword evidence="6" id="KW-0479">Metal-binding</keyword>
<evidence type="ECO:0000256" key="1">
    <source>
        <dbReference type="ARBA" id="ARBA00001947"/>
    </source>
</evidence>
<comment type="subcellular location">
    <subcellularLocation>
        <location evidence="2">Mitochondrion</location>
    </subcellularLocation>
</comment>
<evidence type="ECO:0000313" key="14">
    <source>
        <dbReference type="EMBL" id="CAB3264904.1"/>
    </source>
</evidence>
<comment type="cofactor">
    <cofactor evidence="1">
        <name>Zn(2+)</name>
        <dbReference type="ChEBI" id="CHEBI:29105"/>
    </cofactor>
</comment>
<accession>A0A6F9DN97</accession>
<organism evidence="14">
    <name type="scientific">Phallusia mammillata</name>
    <dbReference type="NCBI Taxonomy" id="59560"/>
    <lineage>
        <taxon>Eukaryota</taxon>
        <taxon>Metazoa</taxon>
        <taxon>Chordata</taxon>
        <taxon>Tunicata</taxon>
        <taxon>Ascidiacea</taxon>
        <taxon>Phlebobranchia</taxon>
        <taxon>Ascidiidae</taxon>
        <taxon>Phallusia</taxon>
    </lineage>
</organism>
<evidence type="ECO:0000259" key="13">
    <source>
        <dbReference type="SMART" id="SM01264"/>
    </source>
</evidence>
<evidence type="ECO:0000256" key="12">
    <source>
        <dbReference type="ARBA" id="ARBA00032857"/>
    </source>
</evidence>
<dbReference type="PANTHER" id="PTHR43016">
    <property type="entry name" value="PRESEQUENCE PROTEASE"/>
    <property type="match status" value="1"/>
</dbReference>
<dbReference type="AlphaFoldDB" id="A0A6F9DN97"/>
<dbReference type="InterPro" id="IPR055130">
    <property type="entry name" value="PreP_C"/>
</dbReference>
<dbReference type="PANTHER" id="PTHR43016:SF13">
    <property type="entry name" value="PRESEQUENCE PROTEASE, MITOCHONDRIAL"/>
    <property type="match status" value="1"/>
</dbReference>
<evidence type="ECO:0000256" key="4">
    <source>
        <dbReference type="ARBA" id="ARBA00020167"/>
    </source>
</evidence>
<evidence type="ECO:0000256" key="11">
    <source>
        <dbReference type="ARBA" id="ARBA00023128"/>
    </source>
</evidence>
<dbReference type="FunFam" id="3.30.830.10:FF:000011">
    <property type="entry name" value="Presequence protease, mitochondrial"/>
    <property type="match status" value="1"/>
</dbReference>
<reference evidence="14" key="1">
    <citation type="submission" date="2020-04" db="EMBL/GenBank/DDBJ databases">
        <authorList>
            <person name="Neveu A P."/>
        </authorList>
    </citation>
    <scope>NUCLEOTIDE SEQUENCE</scope>
    <source>
        <tissue evidence="14">Whole embryo</tissue>
    </source>
</reference>
<dbReference type="SUPFAM" id="SSF63411">
    <property type="entry name" value="LuxS/MPP-like metallohydrolase"/>
    <property type="match status" value="4"/>
</dbReference>
<dbReference type="FunFam" id="3.30.830.10:FF:000013">
    <property type="entry name" value="Mitochondrial presequence protease"/>
    <property type="match status" value="1"/>
</dbReference>
<evidence type="ECO:0000256" key="8">
    <source>
        <dbReference type="ARBA" id="ARBA00022833"/>
    </source>
</evidence>
<evidence type="ECO:0000256" key="2">
    <source>
        <dbReference type="ARBA" id="ARBA00004173"/>
    </source>
</evidence>
<dbReference type="InterPro" id="IPR007863">
    <property type="entry name" value="Peptidase_M16_C"/>
</dbReference>